<dbReference type="InterPro" id="IPR006862">
    <property type="entry name" value="Thio_Ohase/aa_AcTrfase"/>
</dbReference>
<evidence type="ECO:0000313" key="4">
    <source>
        <dbReference type="EMBL" id="MDV7267667.1"/>
    </source>
</evidence>
<proteinExistence type="predicted"/>
<dbReference type="GO" id="GO:0006637">
    <property type="term" value="P:acyl-CoA metabolic process"/>
    <property type="evidence" value="ECO:0007669"/>
    <property type="project" value="TreeGrafter"/>
</dbReference>
<keyword evidence="1" id="KW-0472">Membrane</keyword>
<dbReference type="Proteomes" id="UP001185863">
    <property type="component" value="Unassembled WGS sequence"/>
</dbReference>
<dbReference type="SUPFAM" id="SSF53474">
    <property type="entry name" value="alpha/beta-Hydrolases"/>
    <property type="match status" value="1"/>
</dbReference>
<dbReference type="PANTHER" id="PTHR10824:SF36">
    <property type="entry name" value="ACYL-COA THIOESTERASE 17-RELATED"/>
    <property type="match status" value="1"/>
</dbReference>
<protein>
    <submittedName>
        <fullName evidence="4">Acyl-CoA thioesterase/bile acid-CoA:amino acid N-acyltransferase family protein</fullName>
    </submittedName>
</protein>
<dbReference type="Gene3D" id="3.40.50.1820">
    <property type="entry name" value="alpha/beta hydrolase"/>
    <property type="match status" value="1"/>
</dbReference>
<sequence>MPVGRRSSGNAGQWGSALGFVIGFAPWIVYWILVGNTGFVTAVAVAFGIALAGQVMQRARRQLWRTLEVGTVAVFALLLIAALLVDDAVLARWLQPLSNCGLFAIAAVGVLVGRPFVREYAVGSVDAATAAGGGFRYVTTAMTWVWVAAFGAMTLVSLIPPIVDGDATMRDDGDTLSIVCYWVLPYTLMGVAGLLSAIFPGWFDKTSQFLAEQSSMEPTVVAQPSPPEDLAEGSLVLDVVEDSRHDQPFAVVVHGAEPGAALTVRTTGTDLFGSQWRSEAMFVVPADGTVDVASRAPVRGDWDVADSDAPLWAMRFVSDDRVPDLFVPPAGPWNVTVDVTSAQGRVRRTVIRRAAAPGVTVTEREVDGRPALLALPAGDAPAAGWPGVVCFGGSEGGVDSQRSNLNMLASHGWAALAYSWVDESGTEPTLVDIPLERFATAVTFLRTLAQVDGDRVTAVGTSRGAEGLLAAACDGLIDVNGLVLTSPSSVSWQAIGPEGEIPETPSWTRRGRAVPWAPLPGGTLMPQLIRNAWHAHRDIAARRPSLLRLGTAYRAGLAAAPANSTLHSERVAAPLLCLTGEDDELWPSADMATALLARRAERHDEHRCFPGAGHLVRWGMFPSGAQWTGGIALGGGGIGQARAQREAIQCVLGFLSRTAATMSA</sequence>
<keyword evidence="1" id="KW-1133">Transmembrane helix</keyword>
<dbReference type="GO" id="GO:0047617">
    <property type="term" value="F:fatty acyl-CoA hydrolase activity"/>
    <property type="evidence" value="ECO:0007669"/>
    <property type="project" value="TreeGrafter"/>
</dbReference>
<gene>
    <name evidence="4" type="ORF">R4315_24395</name>
</gene>
<feature type="transmembrane region" description="Helical" evidence="1">
    <location>
        <begin position="63"/>
        <end position="84"/>
    </location>
</feature>
<dbReference type="GO" id="GO:0006631">
    <property type="term" value="P:fatty acid metabolic process"/>
    <property type="evidence" value="ECO:0007669"/>
    <property type="project" value="TreeGrafter"/>
</dbReference>
<reference evidence="4" key="1">
    <citation type="submission" date="2023-10" db="EMBL/GenBank/DDBJ databases">
        <title>Development of a sustainable strategy for remediation of hydrocarbon-contaminated territories based on the waste exchange concept.</title>
        <authorList>
            <person name="Krivoruchko A."/>
        </authorList>
    </citation>
    <scope>NUCLEOTIDE SEQUENCE</scope>
    <source>
        <strain evidence="4">IEGM 68</strain>
    </source>
</reference>
<feature type="transmembrane region" description="Helical" evidence="1">
    <location>
        <begin position="39"/>
        <end position="56"/>
    </location>
</feature>
<feature type="transmembrane region" description="Helical" evidence="1">
    <location>
        <begin position="144"/>
        <end position="163"/>
    </location>
</feature>
<evidence type="ECO:0000259" key="2">
    <source>
        <dbReference type="Pfam" id="PF04775"/>
    </source>
</evidence>
<dbReference type="Pfam" id="PF04775">
    <property type="entry name" value="Bile_Hydr_Trans"/>
    <property type="match status" value="1"/>
</dbReference>
<feature type="transmembrane region" description="Helical" evidence="1">
    <location>
        <begin position="175"/>
        <end position="203"/>
    </location>
</feature>
<keyword evidence="1" id="KW-0812">Transmembrane</keyword>
<accession>A0AAE5A8G1</accession>
<evidence type="ECO:0000256" key="1">
    <source>
        <dbReference type="SAM" id="Phobius"/>
    </source>
</evidence>
<dbReference type="InterPro" id="IPR042490">
    <property type="entry name" value="Thio_Ohase/BAAT_N"/>
</dbReference>
<dbReference type="PANTHER" id="PTHR10824">
    <property type="entry name" value="ACYL-COENZYME A THIOESTERASE-RELATED"/>
    <property type="match status" value="1"/>
</dbReference>
<dbReference type="Gene3D" id="2.60.40.2240">
    <property type="entry name" value="Acyl-CoA thioester hydrolase/BAAT N-terminal domain"/>
    <property type="match status" value="1"/>
</dbReference>
<feature type="domain" description="Acyl-CoA thioester hydrolase/bile acid-CoA amino acid N-acetyltransferase" evidence="2">
    <location>
        <begin position="246"/>
        <end position="362"/>
    </location>
</feature>
<feature type="transmembrane region" description="Helical" evidence="1">
    <location>
        <begin position="12"/>
        <end position="33"/>
    </location>
</feature>
<feature type="domain" description="BAAT/Acyl-CoA thioester hydrolase C-terminal" evidence="3">
    <location>
        <begin position="433"/>
        <end position="657"/>
    </location>
</feature>
<evidence type="ECO:0000313" key="5">
    <source>
        <dbReference type="Proteomes" id="UP001185863"/>
    </source>
</evidence>
<comment type="caution">
    <text evidence="4">The sequence shown here is derived from an EMBL/GenBank/DDBJ whole genome shotgun (WGS) entry which is preliminary data.</text>
</comment>
<dbReference type="EMBL" id="JAWLUP010000098">
    <property type="protein sequence ID" value="MDV7267667.1"/>
    <property type="molecule type" value="Genomic_DNA"/>
</dbReference>
<evidence type="ECO:0000259" key="3">
    <source>
        <dbReference type="Pfam" id="PF08840"/>
    </source>
</evidence>
<name>A0AAE5A8G1_9NOCA</name>
<dbReference type="AlphaFoldDB" id="A0AAE5A8G1"/>
<dbReference type="Pfam" id="PF08840">
    <property type="entry name" value="BAAT_C"/>
    <property type="match status" value="1"/>
</dbReference>
<dbReference type="InterPro" id="IPR014940">
    <property type="entry name" value="BAAT_C"/>
</dbReference>
<organism evidence="4 5">
    <name type="scientific">Rhodococcus oxybenzonivorans</name>
    <dbReference type="NCBI Taxonomy" id="1990687"/>
    <lineage>
        <taxon>Bacteria</taxon>
        <taxon>Bacillati</taxon>
        <taxon>Actinomycetota</taxon>
        <taxon>Actinomycetes</taxon>
        <taxon>Mycobacteriales</taxon>
        <taxon>Nocardiaceae</taxon>
        <taxon>Rhodococcus</taxon>
    </lineage>
</organism>
<dbReference type="InterPro" id="IPR029058">
    <property type="entry name" value="AB_hydrolase_fold"/>
</dbReference>